<keyword evidence="3" id="KW-1185">Reference proteome</keyword>
<dbReference type="HOGENOM" id="CLU_1949756_0_0_1"/>
<evidence type="ECO:0000256" key="1">
    <source>
        <dbReference type="SAM" id="Phobius"/>
    </source>
</evidence>
<reference evidence="2 3" key="1">
    <citation type="journal article" date="2012" name="PLoS Pathog.">
        <title>Diverse lifestyles and strategies of plant pathogenesis encoded in the genomes of eighteen Dothideomycetes fungi.</title>
        <authorList>
            <person name="Ohm R.A."/>
            <person name="Feau N."/>
            <person name="Henrissat B."/>
            <person name="Schoch C.L."/>
            <person name="Horwitz B.A."/>
            <person name="Barry K.W."/>
            <person name="Condon B.J."/>
            <person name="Copeland A.C."/>
            <person name="Dhillon B."/>
            <person name="Glaser F."/>
            <person name="Hesse C.N."/>
            <person name="Kosti I."/>
            <person name="LaButti K."/>
            <person name="Lindquist E.A."/>
            <person name="Lucas S."/>
            <person name="Salamov A.A."/>
            <person name="Bradshaw R.E."/>
            <person name="Ciuffetti L."/>
            <person name="Hamelin R.C."/>
            <person name="Kema G.H.J."/>
            <person name="Lawrence C."/>
            <person name="Scott J.A."/>
            <person name="Spatafora J.W."/>
            <person name="Turgeon B.G."/>
            <person name="de Wit P.J.G.M."/>
            <person name="Zhong S."/>
            <person name="Goodwin S.B."/>
            <person name="Grigoriev I.V."/>
        </authorList>
    </citation>
    <scope>NUCLEOTIDE SEQUENCE [LARGE SCALE GENOMIC DNA]</scope>
    <source>
        <strain evidence="2 3">CIRAD86</strain>
    </source>
</reference>
<proteinExistence type="predicted"/>
<name>M2YG86_PSEFD</name>
<protein>
    <submittedName>
        <fullName evidence="2">Uncharacterized protein</fullName>
    </submittedName>
</protein>
<dbReference type="EMBL" id="KB446574">
    <property type="protein sequence ID" value="EME76815.1"/>
    <property type="molecule type" value="Genomic_DNA"/>
</dbReference>
<keyword evidence="1" id="KW-0472">Membrane</keyword>
<feature type="transmembrane region" description="Helical" evidence="1">
    <location>
        <begin position="12"/>
        <end position="30"/>
    </location>
</feature>
<dbReference type="RefSeq" id="XP_007932593.1">
    <property type="nucleotide sequence ID" value="XM_007934402.1"/>
</dbReference>
<dbReference type="KEGG" id="pfj:MYCFIDRAFT_209414"/>
<dbReference type="Proteomes" id="UP000016932">
    <property type="component" value="Unassembled WGS sequence"/>
</dbReference>
<sequence length="129" mass="14678">MQKSLQLALRTYFWSFSCRGFWYSACVFVARRLGSDCDREDYVPGLGVVVFCFASLSSGMAFPLFGYGVPSLRVWRSLSSGMAVFCFCFSTASRCQYLSNTRTFYAKNYKYPFSKKQFDSEGHAARLAD</sequence>
<gene>
    <name evidence="2" type="ORF">MYCFIDRAFT_209414</name>
</gene>
<keyword evidence="1" id="KW-0812">Transmembrane</keyword>
<evidence type="ECO:0000313" key="2">
    <source>
        <dbReference type="EMBL" id="EME76815.1"/>
    </source>
</evidence>
<feature type="transmembrane region" description="Helical" evidence="1">
    <location>
        <begin position="42"/>
        <end position="62"/>
    </location>
</feature>
<evidence type="ECO:0000313" key="3">
    <source>
        <dbReference type="Proteomes" id="UP000016932"/>
    </source>
</evidence>
<keyword evidence="1" id="KW-1133">Transmembrane helix</keyword>
<dbReference type="VEuPathDB" id="FungiDB:MYCFIDRAFT_209414"/>
<dbReference type="GeneID" id="19336782"/>
<organism evidence="2 3">
    <name type="scientific">Pseudocercospora fijiensis (strain CIRAD86)</name>
    <name type="common">Black leaf streak disease fungus</name>
    <name type="synonym">Mycosphaerella fijiensis</name>
    <dbReference type="NCBI Taxonomy" id="383855"/>
    <lineage>
        <taxon>Eukaryota</taxon>
        <taxon>Fungi</taxon>
        <taxon>Dikarya</taxon>
        <taxon>Ascomycota</taxon>
        <taxon>Pezizomycotina</taxon>
        <taxon>Dothideomycetes</taxon>
        <taxon>Dothideomycetidae</taxon>
        <taxon>Mycosphaerellales</taxon>
        <taxon>Mycosphaerellaceae</taxon>
        <taxon>Pseudocercospora</taxon>
    </lineage>
</organism>
<dbReference type="AlphaFoldDB" id="M2YG86"/>
<accession>M2YG86</accession>